<dbReference type="SUPFAM" id="SSF82861">
    <property type="entry name" value="Mechanosensitive channel protein MscS (YggB), transmembrane region"/>
    <property type="match status" value="1"/>
</dbReference>
<dbReference type="InterPro" id="IPR049142">
    <property type="entry name" value="MS_channel_1st"/>
</dbReference>
<dbReference type="Pfam" id="PF21088">
    <property type="entry name" value="MS_channel_1st"/>
    <property type="match status" value="1"/>
</dbReference>
<dbReference type="EMBL" id="NQMS01000002">
    <property type="protein sequence ID" value="PAV97253.1"/>
    <property type="molecule type" value="Genomic_DNA"/>
</dbReference>
<dbReference type="AlphaFoldDB" id="A0A2A2ME33"/>
<dbReference type="OrthoDB" id="6500477at2"/>
<dbReference type="InterPro" id="IPR049278">
    <property type="entry name" value="MS_channel_C"/>
</dbReference>
<protein>
    <submittedName>
        <fullName evidence="14">Mechanosensitive channel protein</fullName>
    </submittedName>
</protein>
<dbReference type="InterPro" id="IPR010920">
    <property type="entry name" value="LSM_dom_sf"/>
</dbReference>
<evidence type="ECO:0000313" key="14">
    <source>
        <dbReference type="EMBL" id="PAV97253.1"/>
    </source>
</evidence>
<evidence type="ECO:0000256" key="3">
    <source>
        <dbReference type="ARBA" id="ARBA00022475"/>
    </source>
</evidence>
<keyword evidence="15" id="KW-1185">Reference proteome</keyword>
<evidence type="ECO:0000256" key="9">
    <source>
        <dbReference type="SAM" id="SignalP"/>
    </source>
</evidence>
<dbReference type="PANTHER" id="PTHR30460">
    <property type="entry name" value="MODERATE CONDUCTANCE MECHANOSENSITIVE CHANNEL YBIO"/>
    <property type="match status" value="1"/>
</dbReference>
<feature type="domain" description="Mechanosensitive ion channel transmembrane helices 2/3" evidence="12">
    <location>
        <begin position="519"/>
        <end position="560"/>
    </location>
</feature>
<proteinExistence type="inferred from homology"/>
<evidence type="ECO:0000313" key="15">
    <source>
        <dbReference type="Proteomes" id="UP000218796"/>
    </source>
</evidence>
<dbReference type="RefSeq" id="WP_039187570.1">
    <property type="nucleotide sequence ID" value="NZ_CAUFSP010000021.1"/>
</dbReference>
<comment type="similarity">
    <text evidence="2">Belongs to the MscS (TC 1.A.23) family.</text>
</comment>
<dbReference type="InterPro" id="IPR011066">
    <property type="entry name" value="MscS_channel_C_sf"/>
</dbReference>
<reference evidence="14 15" key="1">
    <citation type="submission" date="2017-08" db="EMBL/GenBank/DDBJ databases">
        <title>Draft Genome Sequence of Hafnia alvei CITHA-6 Isolated from Raw Bovine Milk.</title>
        <authorList>
            <person name="Culligan E.P."/>
            <person name="Mcsweeney A."/>
            <person name="O'Doherty C."/>
            <person name="Gleeson E."/>
            <person name="O'Riordan D."/>
            <person name="Sleator R.D."/>
        </authorList>
    </citation>
    <scope>NUCLEOTIDE SEQUENCE [LARGE SCALE GENOMIC DNA]</scope>
    <source>
        <strain evidence="14 15">CITHA-6</strain>
    </source>
</reference>
<evidence type="ECO:0000256" key="2">
    <source>
        <dbReference type="ARBA" id="ARBA00008017"/>
    </source>
</evidence>
<feature type="region of interest" description="Disordered" evidence="7">
    <location>
        <begin position="69"/>
        <end position="92"/>
    </location>
</feature>
<feature type="domain" description="Mechanosensitive ion channel MscS" evidence="10">
    <location>
        <begin position="561"/>
        <end position="626"/>
    </location>
</feature>
<accession>A0A2A2ME33</accession>
<dbReference type="Gene3D" id="2.30.30.60">
    <property type="match status" value="1"/>
</dbReference>
<sequence>MSQGARLIPTFLRYWLFVFALLFSFTGAISSANAADAAKNSNSKAAYTALADILSDASSRDALIAELRDSAKTGKPPAPPLNKEATAPPRSDSFAEQLDTTVQGYLAAAQNKLNNIVTTLKAPPHKAFNPDTFWPALSHFLLTVAVTFAIFLSIRFFATPFYKRIGSWGHKAREKRVDWARRPTAILSAFIIDLLILLFCITAGNIIAASFGSNSFGHNSPAVMRQQTLFLNAFALIEFFKAVLRLIFAPKFDYLRPFPFSDATAKYWNTRLAWLSGLIGYGLMVVVPITNAQLGTSVGVLVNFCIMLALTVYAIGLILINRTPIQKEITALGNRSLAFFGMFLHALSHVWHLLAIGYFLVLFLLSQFDPGNSLAFMMDATIKSLLVVGCGALVSGLLTRWISRRITLPADMKLKYPMLERRINSYIPSALQIMRFIVVVAILLFLLDAWHIFNLRSWLDSATGEKIIGGIIHILLIMFIAVLGWTLLASIIEHRLSLEMDNPKHPGARERTLLTLFRNVLSIVITTITVMIILSQIGINIAPLLAGAGALTLAVSFGAQTLVKDVINGIFIQFENGMNTGEYVTVFGITGTVERMTIRSIGLRDDYGVYHLVPYSSITTVANYAREFGVYRANYVISRDEDIEKANEVLKQAVAELRENPRLKSLLIGEPAFNGVVKLDDISFTLRTTIRTVALQQWTIQYALDKLVKEHFQRAGIKTPHQNVQISYAEQQRKALPPLEGADGITP</sequence>
<feature type="transmembrane region" description="Helical" evidence="8">
    <location>
        <begin position="423"/>
        <end position="447"/>
    </location>
</feature>
<keyword evidence="6 8" id="KW-0472">Membrane</keyword>
<dbReference type="SUPFAM" id="SSF50182">
    <property type="entry name" value="Sm-like ribonucleoproteins"/>
    <property type="match status" value="1"/>
</dbReference>
<dbReference type="InterPro" id="IPR006685">
    <property type="entry name" value="MscS_channel_2nd"/>
</dbReference>
<evidence type="ECO:0000256" key="1">
    <source>
        <dbReference type="ARBA" id="ARBA00004651"/>
    </source>
</evidence>
<dbReference type="Proteomes" id="UP000218796">
    <property type="component" value="Unassembled WGS sequence"/>
</dbReference>
<feature type="domain" description="Moderate conductance mechanosensitive channel YbiO-like transmembrane helix 1" evidence="13">
    <location>
        <begin position="380"/>
        <end position="458"/>
    </location>
</feature>
<evidence type="ECO:0000256" key="8">
    <source>
        <dbReference type="SAM" id="Phobius"/>
    </source>
</evidence>
<comment type="caution">
    <text evidence="14">The sequence shown here is derived from an EMBL/GenBank/DDBJ whole genome shotgun (WGS) entry which is preliminary data.</text>
</comment>
<dbReference type="Pfam" id="PF00924">
    <property type="entry name" value="MS_channel_2nd"/>
    <property type="match status" value="1"/>
</dbReference>
<keyword evidence="9" id="KW-0732">Signal</keyword>
<evidence type="ECO:0000259" key="12">
    <source>
        <dbReference type="Pfam" id="PF21088"/>
    </source>
</evidence>
<keyword evidence="5 8" id="KW-1133">Transmembrane helix</keyword>
<comment type="subcellular location">
    <subcellularLocation>
        <location evidence="1">Cell membrane</location>
        <topology evidence="1">Multi-pass membrane protein</topology>
    </subcellularLocation>
</comment>
<feature type="transmembrane region" description="Helical" evidence="8">
    <location>
        <begin position="140"/>
        <end position="162"/>
    </location>
</feature>
<feature type="transmembrane region" description="Helical" evidence="8">
    <location>
        <begin position="385"/>
        <end position="402"/>
    </location>
</feature>
<dbReference type="InterPro" id="IPR057485">
    <property type="entry name" value="YbiO-like_TM1"/>
</dbReference>
<evidence type="ECO:0000256" key="4">
    <source>
        <dbReference type="ARBA" id="ARBA00022692"/>
    </source>
</evidence>
<dbReference type="Gene3D" id="1.10.287.1260">
    <property type="match status" value="1"/>
</dbReference>
<feature type="transmembrane region" description="Helical" evidence="8">
    <location>
        <begin position="467"/>
        <end position="492"/>
    </location>
</feature>
<dbReference type="Gene3D" id="3.30.70.100">
    <property type="match status" value="1"/>
</dbReference>
<feature type="transmembrane region" description="Helical" evidence="8">
    <location>
        <begin position="301"/>
        <end position="320"/>
    </location>
</feature>
<dbReference type="InterPro" id="IPR045276">
    <property type="entry name" value="YbiO_bact"/>
</dbReference>
<feature type="domain" description="Mechanosensitive ion channel MscS C-terminal" evidence="11">
    <location>
        <begin position="636"/>
        <end position="718"/>
    </location>
</feature>
<feature type="transmembrane region" description="Helical" evidence="8">
    <location>
        <begin position="268"/>
        <end position="289"/>
    </location>
</feature>
<feature type="transmembrane region" description="Helical" evidence="8">
    <location>
        <begin position="183"/>
        <end position="209"/>
    </location>
</feature>
<dbReference type="NCBIfam" id="NF008542">
    <property type="entry name" value="PRK11465.1"/>
    <property type="match status" value="1"/>
</dbReference>
<dbReference type="InterPro" id="IPR023408">
    <property type="entry name" value="MscS_beta-dom_sf"/>
</dbReference>
<dbReference type="GO" id="GO:0005886">
    <property type="term" value="C:plasma membrane"/>
    <property type="evidence" value="ECO:0007669"/>
    <property type="project" value="UniProtKB-SubCell"/>
</dbReference>
<feature type="signal peptide" evidence="9">
    <location>
        <begin position="1"/>
        <end position="34"/>
    </location>
</feature>
<feature type="chain" id="PRO_5013127399" evidence="9">
    <location>
        <begin position="35"/>
        <end position="747"/>
    </location>
</feature>
<evidence type="ECO:0000256" key="7">
    <source>
        <dbReference type="SAM" id="MobiDB-lite"/>
    </source>
</evidence>
<feature type="transmembrane region" description="Helical" evidence="8">
    <location>
        <begin position="340"/>
        <end position="365"/>
    </location>
</feature>
<evidence type="ECO:0000259" key="11">
    <source>
        <dbReference type="Pfam" id="PF21082"/>
    </source>
</evidence>
<dbReference type="PANTHER" id="PTHR30460:SF0">
    <property type="entry name" value="MODERATE CONDUCTANCE MECHANOSENSITIVE CHANNEL YBIO"/>
    <property type="match status" value="1"/>
</dbReference>
<feature type="transmembrane region" description="Helical" evidence="8">
    <location>
        <begin position="229"/>
        <end position="248"/>
    </location>
</feature>
<keyword evidence="4 8" id="KW-0812">Transmembrane</keyword>
<gene>
    <name evidence="14" type="ORF">CJD50_06225</name>
</gene>
<dbReference type="GO" id="GO:0008381">
    <property type="term" value="F:mechanosensitive monoatomic ion channel activity"/>
    <property type="evidence" value="ECO:0007669"/>
    <property type="project" value="InterPro"/>
</dbReference>
<dbReference type="Pfam" id="PF21082">
    <property type="entry name" value="MS_channel_3rd"/>
    <property type="match status" value="1"/>
</dbReference>
<name>A0A2A2ME33_9GAMM</name>
<evidence type="ECO:0000259" key="10">
    <source>
        <dbReference type="Pfam" id="PF00924"/>
    </source>
</evidence>
<dbReference type="Pfam" id="PF25392">
    <property type="entry name" value="MS_channel_TM1"/>
    <property type="match status" value="1"/>
</dbReference>
<feature type="transmembrane region" description="Helical" evidence="8">
    <location>
        <begin position="513"/>
        <end position="535"/>
    </location>
</feature>
<keyword evidence="3" id="KW-1003">Cell membrane</keyword>
<evidence type="ECO:0000259" key="13">
    <source>
        <dbReference type="Pfam" id="PF25392"/>
    </source>
</evidence>
<dbReference type="InterPro" id="IPR011014">
    <property type="entry name" value="MscS_channel_TM-2"/>
</dbReference>
<evidence type="ECO:0000256" key="5">
    <source>
        <dbReference type="ARBA" id="ARBA00022989"/>
    </source>
</evidence>
<dbReference type="SUPFAM" id="SSF82689">
    <property type="entry name" value="Mechanosensitive channel protein MscS (YggB), C-terminal domain"/>
    <property type="match status" value="1"/>
</dbReference>
<evidence type="ECO:0000256" key="6">
    <source>
        <dbReference type="ARBA" id="ARBA00023136"/>
    </source>
</evidence>
<organism evidence="14 15">
    <name type="scientific">Hafnia paralvei</name>
    <dbReference type="NCBI Taxonomy" id="546367"/>
    <lineage>
        <taxon>Bacteria</taxon>
        <taxon>Pseudomonadati</taxon>
        <taxon>Pseudomonadota</taxon>
        <taxon>Gammaproteobacteria</taxon>
        <taxon>Enterobacterales</taxon>
        <taxon>Hafniaceae</taxon>
        <taxon>Hafnia</taxon>
    </lineage>
</organism>